<keyword evidence="1" id="KW-0812">Transmembrane</keyword>
<feature type="transmembrane region" description="Helical" evidence="1">
    <location>
        <begin position="148"/>
        <end position="166"/>
    </location>
</feature>
<name>A0ABR7JG54_9FLAO</name>
<organism evidence="3 4">
    <name type="scientific">Flavobacterium turcicum</name>
    <dbReference type="NCBI Taxonomy" id="2764718"/>
    <lineage>
        <taxon>Bacteria</taxon>
        <taxon>Pseudomonadati</taxon>
        <taxon>Bacteroidota</taxon>
        <taxon>Flavobacteriia</taxon>
        <taxon>Flavobacteriales</taxon>
        <taxon>Flavobacteriaceae</taxon>
        <taxon>Flavobacterium</taxon>
    </lineage>
</organism>
<gene>
    <name evidence="3" type="ORF">H8R26_07850</name>
</gene>
<dbReference type="InterPro" id="IPR025565">
    <property type="entry name" value="DUF4328"/>
</dbReference>
<feature type="transmembrane region" description="Helical" evidence="1">
    <location>
        <begin position="178"/>
        <end position="203"/>
    </location>
</feature>
<feature type="transmembrane region" description="Helical" evidence="1">
    <location>
        <begin position="14"/>
        <end position="43"/>
    </location>
</feature>
<dbReference type="Proteomes" id="UP000621670">
    <property type="component" value="Unassembled WGS sequence"/>
</dbReference>
<keyword evidence="1" id="KW-0472">Membrane</keyword>
<sequence length="229" mass="25876">MEILRPNKQRAKNAITLIWIALAVEVISLISGYVQFELIAIAINGGGISPEAANANDLREQVIAVVNLIVLLTSAVTFIQWFRRAYYNLHLRAEELSFTEGWAAGSWFVPIINLSRPYQIMKELYNETHVLIEKNGLNIPVNFSVNHIGWWWGLWIVNSIFGQFVFRYSNDAVSLDELSNATIISMMGHVLGIPLAIFAIKVIKDYSILERQLLKITATTETPNLEANF</sequence>
<keyword evidence="1" id="KW-1133">Transmembrane helix</keyword>
<feature type="domain" description="DUF4328" evidence="2">
    <location>
        <begin position="47"/>
        <end position="206"/>
    </location>
</feature>
<evidence type="ECO:0000313" key="3">
    <source>
        <dbReference type="EMBL" id="MBC5863333.1"/>
    </source>
</evidence>
<proteinExistence type="predicted"/>
<evidence type="ECO:0000313" key="4">
    <source>
        <dbReference type="Proteomes" id="UP000621670"/>
    </source>
</evidence>
<dbReference type="EMBL" id="JACRUM010000003">
    <property type="protein sequence ID" value="MBC5863333.1"/>
    <property type="molecule type" value="Genomic_DNA"/>
</dbReference>
<reference evidence="3 4" key="1">
    <citation type="submission" date="2020-08" db="EMBL/GenBank/DDBJ databases">
        <title>Description of novel Flavobacterium F-400 isolate.</title>
        <authorList>
            <person name="Saticioglu I."/>
            <person name="Duman M."/>
            <person name="Altun S."/>
        </authorList>
    </citation>
    <scope>NUCLEOTIDE SEQUENCE [LARGE SCALE GENOMIC DNA]</scope>
    <source>
        <strain evidence="3 4">F-400</strain>
    </source>
</reference>
<comment type="caution">
    <text evidence="3">The sequence shown here is derived from an EMBL/GenBank/DDBJ whole genome shotgun (WGS) entry which is preliminary data.</text>
</comment>
<dbReference type="Pfam" id="PF14219">
    <property type="entry name" value="DUF4328"/>
    <property type="match status" value="1"/>
</dbReference>
<protein>
    <submittedName>
        <fullName evidence="3">DUF4328 domain-containing protein</fullName>
    </submittedName>
</protein>
<evidence type="ECO:0000259" key="2">
    <source>
        <dbReference type="Pfam" id="PF14219"/>
    </source>
</evidence>
<accession>A0ABR7JG54</accession>
<evidence type="ECO:0000256" key="1">
    <source>
        <dbReference type="SAM" id="Phobius"/>
    </source>
</evidence>
<keyword evidence="4" id="KW-1185">Reference proteome</keyword>
<feature type="transmembrane region" description="Helical" evidence="1">
    <location>
        <begin position="63"/>
        <end position="82"/>
    </location>
</feature>
<dbReference type="RefSeq" id="WP_166135297.1">
    <property type="nucleotide sequence ID" value="NZ_JAAOBY010000003.1"/>
</dbReference>